<dbReference type="SUPFAM" id="SSF55486">
    <property type="entry name" value="Metalloproteases ('zincins'), catalytic domain"/>
    <property type="match status" value="1"/>
</dbReference>
<keyword evidence="1 7" id="KW-0645">Protease</keyword>
<feature type="domain" description="Peptidase M12B" evidence="6">
    <location>
        <begin position="157"/>
        <end position="387"/>
    </location>
</feature>
<keyword evidence="4 7" id="KW-0482">Metalloprotease</keyword>
<comment type="caution">
    <text evidence="5">Lacks conserved residue(s) required for the propagation of feature annotation.</text>
</comment>
<organism evidence="7">
    <name type="scientific">Hyalomma excavatum</name>
    <dbReference type="NCBI Taxonomy" id="257692"/>
    <lineage>
        <taxon>Eukaryota</taxon>
        <taxon>Metazoa</taxon>
        <taxon>Ecdysozoa</taxon>
        <taxon>Arthropoda</taxon>
        <taxon>Chelicerata</taxon>
        <taxon>Arachnida</taxon>
        <taxon>Acari</taxon>
        <taxon>Parasitiformes</taxon>
        <taxon>Ixodida</taxon>
        <taxon>Ixodoidea</taxon>
        <taxon>Ixodidae</taxon>
        <taxon>Hyalomminae</taxon>
        <taxon>Hyalomma</taxon>
    </lineage>
</organism>
<dbReference type="PANTHER" id="PTHR11905">
    <property type="entry name" value="ADAM A DISINTEGRIN AND METALLOPROTEASE DOMAIN"/>
    <property type="match status" value="1"/>
</dbReference>
<dbReference type="GO" id="GO:0004222">
    <property type="term" value="F:metalloendopeptidase activity"/>
    <property type="evidence" value="ECO:0007669"/>
    <property type="project" value="InterPro"/>
</dbReference>
<evidence type="ECO:0000256" key="3">
    <source>
        <dbReference type="ARBA" id="ARBA00022833"/>
    </source>
</evidence>
<evidence type="ECO:0000313" key="7">
    <source>
        <dbReference type="EMBL" id="JAP68416.1"/>
    </source>
</evidence>
<dbReference type="InterPro" id="IPR001590">
    <property type="entry name" value="Peptidase_M12B"/>
</dbReference>
<proteinExistence type="evidence at transcript level"/>
<dbReference type="EMBL" id="GEFH01000165">
    <property type="protein sequence ID" value="JAP68416.1"/>
    <property type="molecule type" value="mRNA"/>
</dbReference>
<dbReference type="Gene3D" id="3.40.390.10">
    <property type="entry name" value="Collagenase (Catalytic Domain)"/>
    <property type="match status" value="1"/>
</dbReference>
<reference evidence="7" key="1">
    <citation type="journal article" date="2017" name="Ticks Tick Borne Dis.">
        <title>An insight into the sialome of Hyalomma excavatum.</title>
        <authorList>
            <person name="Ribeiro J.M."/>
            <person name="Slovak M."/>
            <person name="Francischetti I.M."/>
        </authorList>
    </citation>
    <scope>NUCLEOTIDE SEQUENCE</scope>
    <source>
        <strain evidence="7">Samish</strain>
        <tissue evidence="7">Salivary glands</tissue>
    </source>
</reference>
<dbReference type="Pfam" id="PF13688">
    <property type="entry name" value="Reprolysin_5"/>
    <property type="match status" value="1"/>
</dbReference>
<evidence type="ECO:0000256" key="5">
    <source>
        <dbReference type="PROSITE-ProRule" id="PRU00276"/>
    </source>
</evidence>
<keyword evidence="5" id="KW-0479">Metal-binding</keyword>
<feature type="binding site" evidence="5">
    <location>
        <position position="319"/>
    </location>
    <ligand>
        <name>Zn(2+)</name>
        <dbReference type="ChEBI" id="CHEBI:29105"/>
        <note>catalytic</note>
    </ligand>
</feature>
<sequence>IVYPRVLESREQNGDMVLSIHRDLTLHLERSSVLADNVYVDSSTRSGTHRTVLNGHEIQSNLYHDKEHHSSLTVTRSVDGVMLRGVLNHGFTITPALVAERSYVGAIPHKVNPIVQKPPVGLHADERIKNNISFPYEYNMKSPGDVNVTRKDFPPNFTVELWLVTSKEYRAAFTTNRELLIYLATALNAVALRFTSMTDPRINFQLNGVTIDYADVLIQNKVCSKFKRRTWRFRRGTICGVDVQATLDNTRSFINESMDADIVYFLTSEDLVWNITKNNRTILDDVFGMAYIGGVCTPSKVGVGEDNPRTYSGITTMAHEISHLLGSFHDGEHPRTGMHGYPESSTCSRRDGYLMGDLTGTSNVYRLSSCTKQQIQYQFRHLSLQCINLGRRPNKQNNNYPGEVVDPWNYCRQLHPDTSYVWPEEMSDDVDERCKIQCCWDEYYEEYGDTETYCEGHWKLEGMSCGENKTCRRGVCGEHNWDYMYETWRTFEKIS</sequence>
<evidence type="ECO:0000256" key="1">
    <source>
        <dbReference type="ARBA" id="ARBA00022670"/>
    </source>
</evidence>
<keyword evidence="2" id="KW-0378">Hydrolase</keyword>
<feature type="active site" evidence="5">
    <location>
        <position position="320"/>
    </location>
</feature>
<dbReference type="GO" id="GO:0006509">
    <property type="term" value="P:membrane protein ectodomain proteolysis"/>
    <property type="evidence" value="ECO:0007669"/>
    <property type="project" value="TreeGrafter"/>
</dbReference>
<evidence type="ECO:0000256" key="2">
    <source>
        <dbReference type="ARBA" id="ARBA00022801"/>
    </source>
</evidence>
<dbReference type="GO" id="GO:0046872">
    <property type="term" value="F:metal ion binding"/>
    <property type="evidence" value="ECO:0007669"/>
    <property type="project" value="UniProtKB-KW"/>
</dbReference>
<name>A0A131XRU3_9ACAR</name>
<evidence type="ECO:0000259" key="6">
    <source>
        <dbReference type="PROSITE" id="PS50215"/>
    </source>
</evidence>
<dbReference type="InterPro" id="IPR024079">
    <property type="entry name" value="MetalloPept_cat_dom_sf"/>
</dbReference>
<feature type="binding site" evidence="5">
    <location>
        <position position="329"/>
    </location>
    <ligand>
        <name>Zn(2+)</name>
        <dbReference type="ChEBI" id="CHEBI:29105"/>
        <note>catalytic</note>
    </ligand>
</feature>
<protein>
    <submittedName>
        <fullName evidence="7">Putative metalloprotease</fullName>
    </submittedName>
</protein>
<evidence type="ECO:0000256" key="4">
    <source>
        <dbReference type="ARBA" id="ARBA00023049"/>
    </source>
</evidence>
<dbReference type="AlphaFoldDB" id="A0A131XRU3"/>
<keyword evidence="3 5" id="KW-0862">Zinc</keyword>
<feature type="binding site" evidence="5">
    <location>
        <position position="323"/>
    </location>
    <ligand>
        <name>Zn(2+)</name>
        <dbReference type="ChEBI" id="CHEBI:29105"/>
        <note>catalytic</note>
    </ligand>
</feature>
<dbReference type="PANTHER" id="PTHR11905:SF159">
    <property type="entry name" value="ADAM METALLOPROTEASE"/>
    <property type="match status" value="1"/>
</dbReference>
<accession>A0A131XRU3</accession>
<dbReference type="PROSITE" id="PS50215">
    <property type="entry name" value="ADAM_MEPRO"/>
    <property type="match status" value="1"/>
</dbReference>
<feature type="non-terminal residue" evidence="7">
    <location>
        <position position="1"/>
    </location>
</feature>